<dbReference type="AlphaFoldDB" id="A0A8H3MML7"/>
<organism evidence="7 8">
    <name type="scientific">Aspergillus terreus</name>
    <dbReference type="NCBI Taxonomy" id="33178"/>
    <lineage>
        <taxon>Eukaryota</taxon>
        <taxon>Fungi</taxon>
        <taxon>Dikarya</taxon>
        <taxon>Ascomycota</taxon>
        <taxon>Pezizomycotina</taxon>
        <taxon>Eurotiomycetes</taxon>
        <taxon>Eurotiomycetidae</taxon>
        <taxon>Eurotiales</taxon>
        <taxon>Aspergillaceae</taxon>
        <taxon>Aspergillus</taxon>
        <taxon>Aspergillus subgen. Circumdati</taxon>
    </lineage>
</organism>
<dbReference type="Proteomes" id="UP000452235">
    <property type="component" value="Unassembled WGS sequence"/>
</dbReference>
<dbReference type="SUPFAM" id="SSF51905">
    <property type="entry name" value="FAD/NAD(P)-binding domain"/>
    <property type="match status" value="1"/>
</dbReference>
<dbReference type="Gene3D" id="3.50.50.60">
    <property type="entry name" value="FAD/NAD(P)-binding domain"/>
    <property type="match status" value="1"/>
</dbReference>
<proteinExistence type="inferred from homology"/>
<dbReference type="InterPro" id="IPR050816">
    <property type="entry name" value="Flavin-dep_Halogenase_NPB"/>
</dbReference>
<gene>
    <name evidence="7" type="ORF">ATEIFO6365_0006001400</name>
</gene>
<name>A0A8H3MML7_ASPTE</name>
<feature type="domain" description="FAD-binding" evidence="6">
    <location>
        <begin position="6"/>
        <end position="355"/>
    </location>
</feature>
<dbReference type="PRINTS" id="PR00420">
    <property type="entry name" value="RNGMNOXGNASE"/>
</dbReference>
<dbReference type="PANTHER" id="PTHR43747:SF5">
    <property type="entry name" value="FAD-BINDING DOMAIN-CONTAINING PROTEIN"/>
    <property type="match status" value="1"/>
</dbReference>
<keyword evidence="8" id="KW-1185">Reference proteome</keyword>
<dbReference type="InterPro" id="IPR002938">
    <property type="entry name" value="FAD-bd"/>
</dbReference>
<dbReference type="GO" id="GO:0071949">
    <property type="term" value="F:FAD binding"/>
    <property type="evidence" value="ECO:0007669"/>
    <property type="project" value="InterPro"/>
</dbReference>
<evidence type="ECO:0000256" key="5">
    <source>
        <dbReference type="SAM" id="MobiDB-lite"/>
    </source>
</evidence>
<accession>A0A8H3MML7</accession>
<keyword evidence="3" id="KW-0274">FAD</keyword>
<dbReference type="Pfam" id="PF01494">
    <property type="entry name" value="FAD_binding_3"/>
    <property type="match status" value="1"/>
</dbReference>
<dbReference type="InterPro" id="IPR036188">
    <property type="entry name" value="FAD/NAD-bd_sf"/>
</dbReference>
<evidence type="ECO:0000256" key="2">
    <source>
        <dbReference type="ARBA" id="ARBA00022630"/>
    </source>
</evidence>
<protein>
    <submittedName>
        <fullName evidence="7">FAD/NAD(P)-binding-domain-containing protein</fullName>
    </submittedName>
</protein>
<evidence type="ECO:0000256" key="4">
    <source>
        <dbReference type="ARBA" id="ARBA00023002"/>
    </source>
</evidence>
<evidence type="ECO:0000313" key="8">
    <source>
        <dbReference type="Proteomes" id="UP000452235"/>
    </source>
</evidence>
<dbReference type="EMBL" id="BLJY01000006">
    <property type="protein sequence ID" value="GFF16679.1"/>
    <property type="molecule type" value="Genomic_DNA"/>
</dbReference>
<keyword evidence="4" id="KW-0560">Oxidoreductase</keyword>
<dbReference type="PANTHER" id="PTHR43747">
    <property type="entry name" value="FAD-BINDING PROTEIN"/>
    <property type="match status" value="1"/>
</dbReference>
<sequence>MSIPIECTVLVVGGGPAGSYAASVLAREGIDTVVLEADTFPRYHIGESLLPSMRYFLDHIGLYSKFDSHGFQKKKGAAFKFLSTLPNDEYTDFISSGGAGHHAWNVVRSEADNILFEHAGDSGAKVFDGVKVNTVQFAHQDTTEGSSGHNEDQVGRPVSASWSRKDGSTGDVRFEYLVDASGRAGLLATRYMKIRHYNQGLKSTATWGYWESAGKYGEGTYREGDPYFEAIKDGSGWAWFIPLHNSTTSVGVVIRQDRLASRKRAKSSAEFYQQAVEDTPGIARLLQNAHLTSKLKSASDWSYHASAYAGPCFRICGDAGCFIDPLFSSGVHLAIASGLSAAVTICAARKGDCSEAEAGNWHTRKIHGTEEHVLNELGESDFSRAFEHFKPIIQGHVDLEGKLNQEEINRAVEFCLHVLQKADQLGGQALESARELGIVHKGFAGGVGNEKVGGETLKKIVHMARGGNSVDEFRTDVINGMAPNISRGRLGLVKVDTT</sequence>
<comment type="similarity">
    <text evidence="1">Belongs to the flavin-dependent halogenase family.</text>
</comment>
<reference evidence="7 8" key="1">
    <citation type="submission" date="2020-01" db="EMBL/GenBank/DDBJ databases">
        <title>Aspergillus terreus IFO 6365 whole genome shotgun sequence.</title>
        <authorList>
            <person name="Kanamasa S."/>
            <person name="Takahashi H."/>
        </authorList>
    </citation>
    <scope>NUCLEOTIDE SEQUENCE [LARGE SCALE GENOMIC DNA]</scope>
    <source>
        <strain evidence="7 8">IFO 6365</strain>
    </source>
</reference>
<dbReference type="GO" id="GO:0016491">
    <property type="term" value="F:oxidoreductase activity"/>
    <property type="evidence" value="ECO:0007669"/>
    <property type="project" value="UniProtKB-KW"/>
</dbReference>
<feature type="region of interest" description="Disordered" evidence="5">
    <location>
        <begin position="141"/>
        <end position="166"/>
    </location>
</feature>
<evidence type="ECO:0000256" key="3">
    <source>
        <dbReference type="ARBA" id="ARBA00022827"/>
    </source>
</evidence>
<comment type="caution">
    <text evidence="7">The sequence shown here is derived from an EMBL/GenBank/DDBJ whole genome shotgun (WGS) entry which is preliminary data.</text>
</comment>
<evidence type="ECO:0000259" key="6">
    <source>
        <dbReference type="Pfam" id="PF01494"/>
    </source>
</evidence>
<evidence type="ECO:0000256" key="1">
    <source>
        <dbReference type="ARBA" id="ARBA00005706"/>
    </source>
</evidence>
<evidence type="ECO:0000313" key="7">
    <source>
        <dbReference type="EMBL" id="GFF16679.1"/>
    </source>
</evidence>
<keyword evidence="2" id="KW-0285">Flavoprotein</keyword>